<dbReference type="InterPro" id="IPR033878">
    <property type="entry name" value="NfsB-like"/>
</dbReference>
<reference evidence="5 7" key="1">
    <citation type="submission" date="2017-02" db="EMBL/GenBank/DDBJ databases">
        <title>Draft genome sequence of Moraxella caviae CCUG 355 type strain.</title>
        <authorList>
            <person name="Engstrom-Jakobsson H."/>
            <person name="Salva-Serra F."/>
            <person name="Thorell K."/>
            <person name="Gonzales-Siles L."/>
            <person name="Karlsson R."/>
            <person name="Boulund F."/>
            <person name="Engstrand L."/>
            <person name="Moore E."/>
        </authorList>
    </citation>
    <scope>NUCLEOTIDE SEQUENCE [LARGE SCALE GENOMIC DNA]</scope>
    <source>
        <strain evidence="5 7">CCUG 355</strain>
    </source>
</reference>
<gene>
    <name evidence="6" type="primary">nfnB</name>
    <name evidence="5" type="ORF">B0181_02185</name>
    <name evidence="6" type="ORF">NCTC10293_02060</name>
</gene>
<dbReference type="STRING" id="34060.B0181_02185"/>
<keyword evidence="7" id="KW-1185">Reference proteome</keyword>
<protein>
    <submittedName>
        <fullName evidence="5 6">NAD(P)H nitroreductase</fullName>
        <ecNumber evidence="6">1.-.-.-</ecNumber>
    </submittedName>
</protein>
<dbReference type="RefSeq" id="WP_078275848.1">
    <property type="nucleotide sequence ID" value="NZ_MUXU01000017.1"/>
</dbReference>
<dbReference type="Pfam" id="PF00881">
    <property type="entry name" value="Nitroreductase"/>
    <property type="match status" value="1"/>
</dbReference>
<accession>A0A1T0A900</accession>
<dbReference type="Proteomes" id="UP000190435">
    <property type="component" value="Unassembled WGS sequence"/>
</dbReference>
<dbReference type="NCBIfam" id="NF008275">
    <property type="entry name" value="PRK11053.1"/>
    <property type="match status" value="1"/>
</dbReference>
<evidence type="ECO:0000313" key="5">
    <source>
        <dbReference type="EMBL" id="OOR92108.1"/>
    </source>
</evidence>
<dbReference type="Gene3D" id="3.40.109.10">
    <property type="entry name" value="NADH Oxidase"/>
    <property type="match status" value="1"/>
</dbReference>
<dbReference type="InterPro" id="IPR029479">
    <property type="entry name" value="Nitroreductase"/>
</dbReference>
<keyword evidence="3 6" id="KW-0560">Oxidoreductase</keyword>
<evidence type="ECO:0000259" key="4">
    <source>
        <dbReference type="Pfam" id="PF00881"/>
    </source>
</evidence>
<dbReference type="SUPFAM" id="SSF55469">
    <property type="entry name" value="FMN-dependent nitroreductase-like"/>
    <property type="match status" value="1"/>
</dbReference>
<dbReference type="PANTHER" id="PTHR43673:SF10">
    <property type="entry name" value="NADH DEHYDROGENASE_NAD(P)H NITROREDUCTASE XCC3605-RELATED"/>
    <property type="match status" value="1"/>
</dbReference>
<dbReference type="EC" id="1.-.-.-" evidence="6"/>
<evidence type="ECO:0000313" key="6">
    <source>
        <dbReference type="EMBL" id="STZ14466.1"/>
    </source>
</evidence>
<dbReference type="OrthoDB" id="9809288at2"/>
<reference evidence="6 8" key="2">
    <citation type="submission" date="2018-06" db="EMBL/GenBank/DDBJ databases">
        <authorList>
            <consortium name="Pathogen Informatics"/>
            <person name="Doyle S."/>
        </authorList>
    </citation>
    <scope>NUCLEOTIDE SEQUENCE [LARGE SCALE GENOMIC DNA]</scope>
    <source>
        <strain evidence="6 8">NCTC10293</strain>
    </source>
</reference>
<dbReference type="EMBL" id="UGQE01000004">
    <property type="protein sequence ID" value="STZ14466.1"/>
    <property type="molecule type" value="Genomic_DNA"/>
</dbReference>
<dbReference type="EMBL" id="MUXU01000017">
    <property type="protein sequence ID" value="OOR92108.1"/>
    <property type="molecule type" value="Genomic_DNA"/>
</dbReference>
<dbReference type="PANTHER" id="PTHR43673">
    <property type="entry name" value="NAD(P)H NITROREDUCTASE YDGI-RELATED"/>
    <property type="match status" value="1"/>
</dbReference>
<sequence length="220" mass="23761">MNAQTAQQIANARRTCKAYDPTRRLDDETFGALLEALRLAPSSINIQPWQFLVADTDTTKARLCTSMTGADTHNVAKVMNASHVIVLCTRTTLDNAHLDAVMAAEKSAGRFKDDAALTTRKQHCLSYLTPLQQDSARLNVWAEQQTFIALGHLLMAAQIAGVQATPIGGFNNAALDDELSLHAQGLKSSVIVSLGYASADDANQTLPKARLPAEKVITFL</sequence>
<evidence type="ECO:0000256" key="1">
    <source>
        <dbReference type="ARBA" id="ARBA00007118"/>
    </source>
</evidence>
<dbReference type="Proteomes" id="UP000255279">
    <property type="component" value="Unassembled WGS sequence"/>
</dbReference>
<evidence type="ECO:0000313" key="7">
    <source>
        <dbReference type="Proteomes" id="UP000190435"/>
    </source>
</evidence>
<dbReference type="CDD" id="cd02149">
    <property type="entry name" value="NfsB-like"/>
    <property type="match status" value="1"/>
</dbReference>
<dbReference type="AlphaFoldDB" id="A0A1T0A900"/>
<dbReference type="GO" id="GO:0016491">
    <property type="term" value="F:oxidoreductase activity"/>
    <property type="evidence" value="ECO:0007669"/>
    <property type="project" value="UniProtKB-KW"/>
</dbReference>
<evidence type="ECO:0000256" key="3">
    <source>
        <dbReference type="ARBA" id="ARBA00023002"/>
    </source>
</evidence>
<keyword evidence="2" id="KW-0521">NADP</keyword>
<proteinExistence type="inferred from homology"/>
<organism evidence="5 7">
    <name type="scientific">Moraxella caviae</name>
    <dbReference type="NCBI Taxonomy" id="34060"/>
    <lineage>
        <taxon>Bacteria</taxon>
        <taxon>Pseudomonadati</taxon>
        <taxon>Pseudomonadota</taxon>
        <taxon>Gammaproteobacteria</taxon>
        <taxon>Moraxellales</taxon>
        <taxon>Moraxellaceae</taxon>
        <taxon>Moraxella</taxon>
    </lineage>
</organism>
<dbReference type="InterPro" id="IPR000415">
    <property type="entry name" value="Nitroreductase-like"/>
</dbReference>
<comment type="similarity">
    <text evidence="1">Belongs to the nitroreductase family.</text>
</comment>
<evidence type="ECO:0000313" key="8">
    <source>
        <dbReference type="Proteomes" id="UP000255279"/>
    </source>
</evidence>
<evidence type="ECO:0000256" key="2">
    <source>
        <dbReference type="ARBA" id="ARBA00022857"/>
    </source>
</evidence>
<feature type="domain" description="Nitroreductase" evidence="4">
    <location>
        <begin position="12"/>
        <end position="196"/>
    </location>
</feature>
<name>A0A1T0A900_9GAMM</name>